<comment type="caution">
    <text evidence="15">The sequence shown here is derived from an EMBL/GenBank/DDBJ whole genome shotgun (WGS) entry which is preliminary data.</text>
</comment>
<evidence type="ECO:0000256" key="2">
    <source>
        <dbReference type="ARBA" id="ARBA00007532"/>
    </source>
</evidence>
<dbReference type="InterPro" id="IPR032816">
    <property type="entry name" value="VTT_dom"/>
</dbReference>
<dbReference type="Proteomes" id="UP000284021">
    <property type="component" value="Unassembled WGS sequence"/>
</dbReference>
<keyword evidence="11" id="KW-0472">Membrane</keyword>
<dbReference type="PANTHER" id="PTHR43014">
    <property type="entry name" value="MERCURIC REDUCTASE"/>
    <property type="match status" value="1"/>
</dbReference>
<reference evidence="15 16" key="1">
    <citation type="submission" date="2018-09" db="EMBL/GenBank/DDBJ databases">
        <authorList>
            <person name="Zhu H."/>
        </authorList>
    </citation>
    <scope>NUCLEOTIDE SEQUENCE [LARGE SCALE GENOMIC DNA]</scope>
    <source>
        <strain evidence="15 16">K1S02-6</strain>
    </source>
</reference>
<keyword evidence="16" id="KW-1185">Reference proteome</keyword>
<keyword evidence="6" id="KW-0521">NADP</keyword>
<dbReference type="InterPro" id="IPR016156">
    <property type="entry name" value="FAD/NAD-linked_Rdtase_dimer_sf"/>
</dbReference>
<evidence type="ECO:0000259" key="12">
    <source>
        <dbReference type="Pfam" id="PF02852"/>
    </source>
</evidence>
<dbReference type="Pfam" id="PF02852">
    <property type="entry name" value="Pyr_redox_dim"/>
    <property type="match status" value="1"/>
</dbReference>
<evidence type="ECO:0000256" key="9">
    <source>
        <dbReference type="ARBA" id="ARBA00023284"/>
    </source>
</evidence>
<evidence type="ECO:0000256" key="8">
    <source>
        <dbReference type="ARBA" id="ARBA00023157"/>
    </source>
</evidence>
<keyword evidence="9 10" id="KW-0676">Redox-active center</keyword>
<keyword evidence="5 10" id="KW-0274">FAD</keyword>
<dbReference type="InterPro" id="IPR004099">
    <property type="entry name" value="Pyr_nucl-diS_OxRdtase_dimer"/>
</dbReference>
<evidence type="ECO:0000256" key="4">
    <source>
        <dbReference type="ARBA" id="ARBA00022630"/>
    </source>
</evidence>
<evidence type="ECO:0000256" key="6">
    <source>
        <dbReference type="ARBA" id="ARBA00022857"/>
    </source>
</evidence>
<dbReference type="EMBL" id="QYUR01000002">
    <property type="protein sequence ID" value="RJG12592.1"/>
    <property type="molecule type" value="Genomic_DNA"/>
</dbReference>
<feature type="transmembrane region" description="Helical" evidence="11">
    <location>
        <begin position="87"/>
        <end position="109"/>
    </location>
</feature>
<dbReference type="PROSITE" id="PS00076">
    <property type="entry name" value="PYRIDINE_REDOX_1"/>
    <property type="match status" value="1"/>
</dbReference>
<dbReference type="SUPFAM" id="SSF55424">
    <property type="entry name" value="FAD/NAD-linked reductases, dimerisation (C-terminal) domain"/>
    <property type="match status" value="1"/>
</dbReference>
<dbReference type="InterPro" id="IPR012999">
    <property type="entry name" value="Pyr_OxRdtase_I_AS"/>
</dbReference>
<feature type="transmembrane region" description="Helical" evidence="11">
    <location>
        <begin position="55"/>
        <end position="80"/>
    </location>
</feature>
<accession>A0A418XJE3</accession>
<gene>
    <name evidence="15" type="ORF">D3879_04705</name>
</gene>
<evidence type="ECO:0000256" key="3">
    <source>
        <dbReference type="ARBA" id="ARBA00011738"/>
    </source>
</evidence>
<dbReference type="PANTHER" id="PTHR43014:SF2">
    <property type="entry name" value="MERCURIC REDUCTASE"/>
    <property type="match status" value="1"/>
</dbReference>
<dbReference type="FunFam" id="3.30.390.30:FF:000001">
    <property type="entry name" value="Dihydrolipoyl dehydrogenase"/>
    <property type="match status" value="1"/>
</dbReference>
<dbReference type="PRINTS" id="PR00411">
    <property type="entry name" value="PNDRDTASEI"/>
</dbReference>
<dbReference type="SUPFAM" id="SSF51905">
    <property type="entry name" value="FAD/NAD(P)-binding domain"/>
    <property type="match status" value="1"/>
</dbReference>
<dbReference type="GO" id="GO:0016668">
    <property type="term" value="F:oxidoreductase activity, acting on a sulfur group of donors, NAD(P) as acceptor"/>
    <property type="evidence" value="ECO:0007669"/>
    <property type="project" value="InterPro"/>
</dbReference>
<keyword evidence="11" id="KW-0812">Transmembrane</keyword>
<dbReference type="Gene3D" id="3.30.390.30">
    <property type="match status" value="1"/>
</dbReference>
<keyword evidence="8" id="KW-1015">Disulfide bond</keyword>
<dbReference type="Gene3D" id="3.50.50.60">
    <property type="entry name" value="FAD/NAD(P)-binding domain"/>
    <property type="match status" value="2"/>
</dbReference>
<dbReference type="Pfam" id="PF09335">
    <property type="entry name" value="VTT_dom"/>
    <property type="match status" value="1"/>
</dbReference>
<comment type="similarity">
    <text evidence="2 10">Belongs to the class-I pyridine nucleotide-disulfide oxidoreductase family.</text>
</comment>
<sequence length="713" mass="77837">MNTRKLLLLGLILALVAAFFVFDLGQYLTLASLKTQQATLLAQVAAHPWQAALLYFLAYVAVTALSLPGAALMTLLGGALFGLWQGVLLVSFASTLGAALAMLSSRFLLRDWVQRRFARQLVGVEKGMQDEGGFYLFALRLVPLFPFFMINLLMGLTRLPLVTYWWVSQLGMLPGTLVYVNAGRELGQLDSLAGILSPGLLGAFILLGLFPLLARRLLGWLQARRAYAGWVKPKTFQRNLVVIGAGAGGLVSAYIAAAVKAKVSLIEKQQMGGDCLNTGCVPSKALLRSAKLAAELKKAAALGFTKVSAEVDFPAVMKRIQWVISTIEPHDSPQRYRELGVEVIAGEAIIRSPWTVEVNGQLLSSRTIIIAAGGRPLWPDIPGVADMPAFTSDTIWNLREQPKRLLVLGGGPIGCELAQAFQRLGSQVIQVELDTRLLPREDEDASALVLASLCDEGVDVRLRHKAERFELVEGERRLIARQLDSDEEIAITFDCLLLALGRVANVKGYGVEELGLVVRPNGTLETDEYLATRLPNIYAVGDVTGPYQFTHVCAHQAWYAAVNALFGGFKRFKVDYRVIPHCTFTDPEVARVGLSEAEAKTQGVAYEVTRYDLAELDRAIADEVAHGFVKVLSEPGKDRILGVSIVGAQAGELLAEYVLAMKLGVGLNKILGTVHSYPTLAEANKYAAGEWKRGHAPQGLLRWVERFHQWRLG</sequence>
<feature type="domain" description="FAD/NAD(P)-binding" evidence="13">
    <location>
        <begin position="239"/>
        <end position="557"/>
    </location>
</feature>
<keyword evidence="7 10" id="KW-0560">Oxidoreductase</keyword>
<organism evidence="15 16">
    <name type="scientific">Pseudomonas cavernicola</name>
    <dbReference type="NCBI Taxonomy" id="2320866"/>
    <lineage>
        <taxon>Bacteria</taxon>
        <taxon>Pseudomonadati</taxon>
        <taxon>Pseudomonadota</taxon>
        <taxon>Gammaproteobacteria</taxon>
        <taxon>Pseudomonadales</taxon>
        <taxon>Pseudomonadaceae</taxon>
        <taxon>Pseudomonas</taxon>
    </lineage>
</organism>
<evidence type="ECO:0000256" key="7">
    <source>
        <dbReference type="ARBA" id="ARBA00023002"/>
    </source>
</evidence>
<feature type="domain" description="VTT" evidence="14">
    <location>
        <begin position="68"/>
        <end position="184"/>
    </location>
</feature>
<proteinExistence type="inferred from homology"/>
<dbReference type="PRINTS" id="PR00368">
    <property type="entry name" value="FADPNR"/>
</dbReference>
<dbReference type="Pfam" id="PF07992">
    <property type="entry name" value="Pyr_redox_2"/>
    <property type="match status" value="1"/>
</dbReference>
<evidence type="ECO:0000259" key="13">
    <source>
        <dbReference type="Pfam" id="PF07992"/>
    </source>
</evidence>
<protein>
    <submittedName>
        <fullName evidence="15">Pyridine nucleotide-disulfide oxidoreductase</fullName>
    </submittedName>
</protein>
<feature type="transmembrane region" description="Helical" evidence="11">
    <location>
        <begin position="134"/>
        <end position="154"/>
    </location>
</feature>
<dbReference type="GO" id="GO:0005886">
    <property type="term" value="C:plasma membrane"/>
    <property type="evidence" value="ECO:0007669"/>
    <property type="project" value="UniProtKB-ARBA"/>
</dbReference>
<name>A0A418XJE3_9PSED</name>
<comment type="subunit">
    <text evidence="3">Homodimer.</text>
</comment>
<evidence type="ECO:0000256" key="5">
    <source>
        <dbReference type="ARBA" id="ARBA00022827"/>
    </source>
</evidence>
<keyword evidence="11" id="KW-1133">Transmembrane helix</keyword>
<feature type="transmembrane region" description="Helical" evidence="11">
    <location>
        <begin position="239"/>
        <end position="259"/>
    </location>
</feature>
<evidence type="ECO:0000313" key="15">
    <source>
        <dbReference type="EMBL" id="RJG12592.1"/>
    </source>
</evidence>
<evidence type="ECO:0000256" key="1">
    <source>
        <dbReference type="ARBA" id="ARBA00001974"/>
    </source>
</evidence>
<comment type="cofactor">
    <cofactor evidence="1">
        <name>FAD</name>
        <dbReference type="ChEBI" id="CHEBI:57692"/>
    </cofactor>
</comment>
<dbReference type="InterPro" id="IPR036188">
    <property type="entry name" value="FAD/NAD-bd_sf"/>
</dbReference>
<evidence type="ECO:0000259" key="14">
    <source>
        <dbReference type="Pfam" id="PF09335"/>
    </source>
</evidence>
<evidence type="ECO:0000256" key="11">
    <source>
        <dbReference type="SAM" id="Phobius"/>
    </source>
</evidence>
<evidence type="ECO:0000313" key="16">
    <source>
        <dbReference type="Proteomes" id="UP000284021"/>
    </source>
</evidence>
<feature type="transmembrane region" description="Helical" evidence="11">
    <location>
        <begin position="192"/>
        <end position="218"/>
    </location>
</feature>
<dbReference type="OrthoDB" id="9800167at2"/>
<dbReference type="GO" id="GO:0050660">
    <property type="term" value="F:flavin adenine dinucleotide binding"/>
    <property type="evidence" value="ECO:0007669"/>
    <property type="project" value="TreeGrafter"/>
</dbReference>
<evidence type="ECO:0000256" key="10">
    <source>
        <dbReference type="RuleBase" id="RU003691"/>
    </source>
</evidence>
<dbReference type="GO" id="GO:0003955">
    <property type="term" value="F:NAD(P)H dehydrogenase (quinone) activity"/>
    <property type="evidence" value="ECO:0007669"/>
    <property type="project" value="TreeGrafter"/>
</dbReference>
<keyword evidence="4 10" id="KW-0285">Flavoprotein</keyword>
<dbReference type="InterPro" id="IPR023753">
    <property type="entry name" value="FAD/NAD-binding_dom"/>
</dbReference>
<dbReference type="RefSeq" id="WP_119952918.1">
    <property type="nucleotide sequence ID" value="NZ_QYUR01000002.1"/>
</dbReference>
<feature type="transmembrane region" description="Helical" evidence="11">
    <location>
        <begin position="161"/>
        <end position="180"/>
    </location>
</feature>
<feature type="domain" description="Pyridine nucleotide-disulphide oxidoreductase dimerisation" evidence="12">
    <location>
        <begin position="579"/>
        <end position="687"/>
    </location>
</feature>
<dbReference type="AlphaFoldDB" id="A0A418XJE3"/>